<keyword evidence="1" id="KW-1133">Transmembrane helix</keyword>
<organism evidence="2 3">
    <name type="scientific">Anoxynatronum sibiricum</name>
    <dbReference type="NCBI Taxonomy" id="210623"/>
    <lineage>
        <taxon>Bacteria</taxon>
        <taxon>Bacillati</taxon>
        <taxon>Bacillota</taxon>
        <taxon>Clostridia</taxon>
        <taxon>Eubacteriales</taxon>
        <taxon>Clostridiaceae</taxon>
        <taxon>Anoxynatronum</taxon>
    </lineage>
</organism>
<comment type="caution">
    <text evidence="2">The sequence shown here is derived from an EMBL/GenBank/DDBJ whole genome shotgun (WGS) entry which is preliminary data.</text>
</comment>
<dbReference type="RefSeq" id="WP_343186999.1">
    <property type="nucleotide sequence ID" value="NZ_JBCITM010000020.1"/>
</dbReference>
<evidence type="ECO:0000313" key="2">
    <source>
        <dbReference type="EMBL" id="MEN1761714.1"/>
    </source>
</evidence>
<dbReference type="EMBL" id="JBCITM010000020">
    <property type="protein sequence ID" value="MEN1761714.1"/>
    <property type="molecule type" value="Genomic_DNA"/>
</dbReference>
<keyword evidence="3" id="KW-1185">Reference proteome</keyword>
<name>A0ABU9VX96_9CLOT</name>
<gene>
    <name evidence="2" type="ORF">AAIG11_14600</name>
</gene>
<reference evidence="2 3" key="1">
    <citation type="submission" date="2024-04" db="EMBL/GenBank/DDBJ databases">
        <title>Genome sequencing and metabolic network reconstruction of aminoacids and betaine degradation by Anoxynatronum sibiricum.</title>
        <authorList>
            <person name="Detkova E.N."/>
            <person name="Boltjanskaja Y.V."/>
            <person name="Mardanov A.V."/>
            <person name="Kevbrin V."/>
        </authorList>
    </citation>
    <scope>NUCLEOTIDE SEQUENCE [LARGE SCALE GENOMIC DNA]</scope>
    <source>
        <strain evidence="2 3">Z-7981</strain>
    </source>
</reference>
<proteinExistence type="predicted"/>
<evidence type="ECO:0000256" key="1">
    <source>
        <dbReference type="SAM" id="Phobius"/>
    </source>
</evidence>
<feature type="transmembrane region" description="Helical" evidence="1">
    <location>
        <begin position="47"/>
        <end position="70"/>
    </location>
</feature>
<evidence type="ECO:0000313" key="3">
    <source>
        <dbReference type="Proteomes" id="UP001407405"/>
    </source>
</evidence>
<sequence>MTYFAGITGLLGFIVSLMLLVKRMKNSEILNGTTEEKPGIRSEVKTILLAVALGISLALLLGSIVVHVVLMNQQKEGDQASLENEQVNKQSSVDDFYFSLTQRTMDIWHETVNLRGILVNPNYNNMDQWLTEVTAQANWISELMILAEEMEFHEAFTPIEEKYFDALQLIEAGTQQFIYGFNQDDVEVEVLNDAMDNIWDGFYNLSKLNVEIEDIYEHHKLSLEGNIDGQVRNDLKTNQLTLQHFIPEQGIEVAYIDADGNRVVSSWEKSGLGEYTNRLNYWDGAVRNNHYLIDNEGVLEKYRREESASGEVNSEATPKGKKVFQHSGEEDKWLSVSEYYNDTHGHSGLDYMIFTYLGEKILEVDGEEIEVAHISLEHSRINFIEMEAPIGNPNYVKSVERYYAKNVGLIQEDSKTYILDGEGGFSTHSSSLKAVSINRAAN</sequence>
<feature type="transmembrane region" description="Helical" evidence="1">
    <location>
        <begin position="6"/>
        <end position="21"/>
    </location>
</feature>
<dbReference type="Proteomes" id="UP001407405">
    <property type="component" value="Unassembled WGS sequence"/>
</dbReference>
<accession>A0ABU9VX96</accession>
<protein>
    <submittedName>
        <fullName evidence="2">Uncharacterized protein</fullName>
    </submittedName>
</protein>
<keyword evidence="1" id="KW-0472">Membrane</keyword>
<keyword evidence="1" id="KW-0812">Transmembrane</keyword>